<feature type="transmembrane region" description="Helical" evidence="1">
    <location>
        <begin position="102"/>
        <end position="120"/>
    </location>
</feature>
<dbReference type="InterPro" id="IPR020846">
    <property type="entry name" value="MFS_dom"/>
</dbReference>
<sequence>MDYLRFILENRRFLGFGFLLAVLSGYGQTYLISLFGGQIRETLNLSNGGFGGVYSTATLISGFSLIWLGRLLDRVDLRVFSAAVLVGAALGCLLMAGVNHVLVLGVALLLLRLCGQGLMMHTAQTTMARYFHERRGTAISVATLGLPTGEAVFPAVVVAAIAVLGWRQTWLAMALLLLAVVLPLAMWLLRGHGRRQEAQEAVERERAAAGSDGDWSRRQMLRDPRFYGVLPAVLAPPFTMTALFIHQVPLASEKGWPLAWLASSFLAFGSCHVLSLLVAGPLVDRAGGQRLLPVYLAPLAVALLVLIGVDALWGAPLYLACAGLSMGVGGTLLGALWVELYGTRHLGAIRALIQSFMVLSTALAPGVVGMLLDAGLAMTDVVAGLLAWVVAASLLAAVAVHAGRR</sequence>
<dbReference type="PROSITE" id="PS50850">
    <property type="entry name" value="MFS"/>
    <property type="match status" value="1"/>
</dbReference>
<feature type="transmembrane region" description="Helical" evidence="1">
    <location>
        <begin position="79"/>
        <end position="96"/>
    </location>
</feature>
<evidence type="ECO:0000259" key="2">
    <source>
        <dbReference type="PROSITE" id="PS50850"/>
    </source>
</evidence>
<dbReference type="InterPro" id="IPR050327">
    <property type="entry name" value="Proton-linked_MCT"/>
</dbReference>
<feature type="domain" description="Major facilitator superfamily (MFS) profile" evidence="2">
    <location>
        <begin position="13"/>
        <end position="405"/>
    </location>
</feature>
<feature type="transmembrane region" description="Helical" evidence="1">
    <location>
        <begin position="315"/>
        <end position="340"/>
    </location>
</feature>
<evidence type="ECO:0000313" key="3">
    <source>
        <dbReference type="EMBL" id="QEA06250.1"/>
    </source>
</evidence>
<reference evidence="3" key="1">
    <citation type="submission" date="2019-06" db="EMBL/GenBank/DDBJ databases">
        <authorList>
            <person name="Murdoch R.W."/>
            <person name="Fathepure B."/>
        </authorList>
    </citation>
    <scope>NUCLEOTIDE SEQUENCE</scope>
</reference>
<feature type="transmembrane region" description="Helical" evidence="1">
    <location>
        <begin position="291"/>
        <end position="309"/>
    </location>
</feature>
<keyword evidence="1" id="KW-0812">Transmembrane</keyword>
<evidence type="ECO:0000256" key="1">
    <source>
        <dbReference type="SAM" id="Phobius"/>
    </source>
</evidence>
<proteinExistence type="predicted"/>
<dbReference type="Pfam" id="PF07690">
    <property type="entry name" value="MFS_1"/>
    <property type="match status" value="1"/>
</dbReference>
<feature type="transmembrane region" description="Helical" evidence="1">
    <location>
        <begin position="258"/>
        <end position="279"/>
    </location>
</feature>
<dbReference type="InterPro" id="IPR036259">
    <property type="entry name" value="MFS_trans_sf"/>
</dbReference>
<feature type="transmembrane region" description="Helical" evidence="1">
    <location>
        <begin position="51"/>
        <end position="72"/>
    </location>
</feature>
<keyword evidence="1" id="KW-1133">Transmembrane helix</keyword>
<feature type="transmembrane region" description="Helical" evidence="1">
    <location>
        <begin position="170"/>
        <end position="189"/>
    </location>
</feature>
<dbReference type="PANTHER" id="PTHR11360">
    <property type="entry name" value="MONOCARBOXYLATE TRANSPORTER"/>
    <property type="match status" value="1"/>
</dbReference>
<feature type="transmembrane region" description="Helical" evidence="1">
    <location>
        <begin position="384"/>
        <end position="403"/>
    </location>
</feature>
<protein>
    <recommendedName>
        <fullName evidence="2">Major facilitator superfamily (MFS) profile domain-containing protein</fullName>
    </recommendedName>
</protein>
<accession>A0A5B8RBS6</accession>
<dbReference type="GO" id="GO:0022857">
    <property type="term" value="F:transmembrane transporter activity"/>
    <property type="evidence" value="ECO:0007669"/>
    <property type="project" value="InterPro"/>
</dbReference>
<dbReference type="Gene3D" id="1.20.1250.20">
    <property type="entry name" value="MFS general substrate transporter like domains"/>
    <property type="match status" value="1"/>
</dbReference>
<dbReference type="SUPFAM" id="SSF103473">
    <property type="entry name" value="MFS general substrate transporter"/>
    <property type="match status" value="1"/>
</dbReference>
<gene>
    <name evidence="3" type="ORF">KBTEX_02580</name>
</gene>
<feature type="transmembrane region" description="Helical" evidence="1">
    <location>
        <begin position="141"/>
        <end position="164"/>
    </location>
</feature>
<organism evidence="3">
    <name type="scientific">uncultured organism</name>
    <dbReference type="NCBI Taxonomy" id="155900"/>
    <lineage>
        <taxon>unclassified sequences</taxon>
        <taxon>environmental samples</taxon>
    </lineage>
</organism>
<keyword evidence="1" id="KW-0472">Membrane</keyword>
<feature type="transmembrane region" description="Helical" evidence="1">
    <location>
        <begin position="226"/>
        <end position="246"/>
    </location>
</feature>
<dbReference type="AlphaFoldDB" id="A0A5B8RBS6"/>
<dbReference type="InterPro" id="IPR011701">
    <property type="entry name" value="MFS"/>
</dbReference>
<name>A0A5B8RBS6_9ZZZZ</name>
<feature type="transmembrane region" description="Helical" evidence="1">
    <location>
        <begin position="352"/>
        <end position="372"/>
    </location>
</feature>
<dbReference type="EMBL" id="MN079132">
    <property type="protein sequence ID" value="QEA06250.1"/>
    <property type="molecule type" value="Genomic_DNA"/>
</dbReference>